<dbReference type="PRINTS" id="PR00625">
    <property type="entry name" value="JDOMAIN"/>
</dbReference>
<evidence type="ECO:0000259" key="2">
    <source>
        <dbReference type="PROSITE" id="PS50076"/>
    </source>
</evidence>
<dbReference type="Gene3D" id="1.10.3680.10">
    <property type="entry name" value="TerB-like"/>
    <property type="match status" value="1"/>
</dbReference>
<name>A0A849I3V9_9HYPH</name>
<dbReference type="InterPro" id="IPR001623">
    <property type="entry name" value="DnaJ_domain"/>
</dbReference>
<dbReference type="CDD" id="cd07316">
    <property type="entry name" value="terB_like_DjlA"/>
    <property type="match status" value="1"/>
</dbReference>
<dbReference type="InterPro" id="IPR036869">
    <property type="entry name" value="J_dom_sf"/>
</dbReference>
<protein>
    <submittedName>
        <fullName evidence="3">DnaJ family molecular chaperone</fullName>
    </submittedName>
</protein>
<dbReference type="Gene3D" id="1.10.287.110">
    <property type="entry name" value="DnaJ domain"/>
    <property type="match status" value="1"/>
</dbReference>
<dbReference type="SUPFAM" id="SSF46565">
    <property type="entry name" value="Chaperone J-domain"/>
    <property type="match status" value="1"/>
</dbReference>
<dbReference type="Pfam" id="PF05099">
    <property type="entry name" value="TerB"/>
    <property type="match status" value="1"/>
</dbReference>
<evidence type="ECO:0000256" key="1">
    <source>
        <dbReference type="SAM" id="Phobius"/>
    </source>
</evidence>
<dbReference type="RefSeq" id="WP_171216364.1">
    <property type="nucleotide sequence ID" value="NZ_JABEPP010000001.1"/>
</dbReference>
<dbReference type="SUPFAM" id="SSF158682">
    <property type="entry name" value="TerB-like"/>
    <property type="match status" value="1"/>
</dbReference>
<reference evidence="3 4" key="1">
    <citation type="submission" date="2020-04" db="EMBL/GenBank/DDBJ databases">
        <title>Enterovirga sp. isolate from soil.</title>
        <authorList>
            <person name="Chea S."/>
            <person name="Kim D.-U."/>
        </authorList>
    </citation>
    <scope>NUCLEOTIDE SEQUENCE [LARGE SCALE GENOMIC DNA]</scope>
    <source>
        <strain evidence="3 4">DB1703</strain>
    </source>
</reference>
<evidence type="ECO:0000313" key="3">
    <source>
        <dbReference type="EMBL" id="NNM70830.1"/>
    </source>
</evidence>
<dbReference type="Pfam" id="PF00226">
    <property type="entry name" value="DnaJ"/>
    <property type="match status" value="1"/>
</dbReference>
<dbReference type="CDD" id="cd06257">
    <property type="entry name" value="DnaJ"/>
    <property type="match status" value="1"/>
</dbReference>
<dbReference type="InterPro" id="IPR029024">
    <property type="entry name" value="TerB-like"/>
</dbReference>
<accession>A0A849I3V9</accession>
<feature type="transmembrane region" description="Helical" evidence="1">
    <location>
        <begin position="12"/>
        <end position="33"/>
    </location>
</feature>
<gene>
    <name evidence="3" type="ORF">HJG44_00250</name>
</gene>
<sequence>MSIWGKLGGAGFGLAIGGPIGGLLGAFAGHYLIDREGSPFGPAPRDVVLTTGLVALSAKMARADGVVACSEVEAFSRVVVVPDEDRASVERLFRLAQATTDGFQAYAAQLAKLLADEPALLDDIVDGLFLIAQADHAVHEAEIAYLREVARIFGRDEAWFEAALARHVVLPDDPYRVLGVDRSASYEELRRRYRQLVADTHPDREIARGLPPEAVKIANDRLSAINAAWDRIERERQAA</sequence>
<comment type="caution">
    <text evidence="3">The sequence shown here is derived from an EMBL/GenBank/DDBJ whole genome shotgun (WGS) entry which is preliminary data.</text>
</comment>
<feature type="domain" description="J" evidence="2">
    <location>
        <begin position="173"/>
        <end position="237"/>
    </location>
</feature>
<dbReference type="InterPro" id="IPR007791">
    <property type="entry name" value="DjlA_N"/>
</dbReference>
<proteinExistence type="predicted"/>
<dbReference type="Proteomes" id="UP000564885">
    <property type="component" value="Unassembled WGS sequence"/>
</dbReference>
<dbReference type="SMART" id="SM00271">
    <property type="entry name" value="DnaJ"/>
    <property type="match status" value="1"/>
</dbReference>
<keyword evidence="1" id="KW-0472">Membrane</keyword>
<dbReference type="AlphaFoldDB" id="A0A849I3V9"/>
<keyword evidence="1" id="KW-0812">Transmembrane</keyword>
<evidence type="ECO:0000313" key="4">
    <source>
        <dbReference type="Proteomes" id="UP000564885"/>
    </source>
</evidence>
<organism evidence="3 4">
    <name type="scientific">Enterovirga aerilata</name>
    <dbReference type="NCBI Taxonomy" id="2730920"/>
    <lineage>
        <taxon>Bacteria</taxon>
        <taxon>Pseudomonadati</taxon>
        <taxon>Pseudomonadota</taxon>
        <taxon>Alphaproteobacteria</taxon>
        <taxon>Hyphomicrobiales</taxon>
        <taxon>Methylobacteriaceae</taxon>
        <taxon>Enterovirga</taxon>
    </lineage>
</organism>
<keyword evidence="4" id="KW-1185">Reference proteome</keyword>
<dbReference type="PROSITE" id="PS50076">
    <property type="entry name" value="DNAJ_2"/>
    <property type="match status" value="1"/>
</dbReference>
<dbReference type="EMBL" id="JABEPP010000001">
    <property type="protein sequence ID" value="NNM70830.1"/>
    <property type="molecule type" value="Genomic_DNA"/>
</dbReference>
<keyword evidence="1" id="KW-1133">Transmembrane helix</keyword>